<feature type="non-terminal residue" evidence="2">
    <location>
        <position position="1"/>
    </location>
</feature>
<dbReference type="AlphaFoldDB" id="A0A699HT72"/>
<keyword evidence="1" id="KW-0812">Transmembrane</keyword>
<reference evidence="2" key="1">
    <citation type="journal article" date="2019" name="Sci. Rep.">
        <title>Draft genome of Tanacetum cinerariifolium, the natural source of mosquito coil.</title>
        <authorList>
            <person name="Yamashiro T."/>
            <person name="Shiraishi A."/>
            <person name="Satake H."/>
            <person name="Nakayama K."/>
        </authorList>
    </citation>
    <scope>NUCLEOTIDE SEQUENCE</scope>
</reference>
<feature type="transmembrane region" description="Helical" evidence="1">
    <location>
        <begin position="21"/>
        <end position="40"/>
    </location>
</feature>
<keyword evidence="1" id="KW-0472">Membrane</keyword>
<proteinExistence type="predicted"/>
<comment type="caution">
    <text evidence="2">The sequence shown here is derived from an EMBL/GenBank/DDBJ whole genome shotgun (WGS) entry which is preliminary data.</text>
</comment>
<gene>
    <name evidence="2" type="ORF">Tci_434000</name>
</gene>
<name>A0A699HT72_TANCI</name>
<dbReference type="EMBL" id="BKCJ010194208">
    <property type="protein sequence ID" value="GEY62026.1"/>
    <property type="molecule type" value="Genomic_DNA"/>
</dbReference>
<accession>A0A699HT72</accession>
<sequence length="219" mass="23534">EEERFRFLLTMENLCEKRFSATATLTIVPLAVMGFVVGVVCVNGGSKQQECGLVPNVPVADLLRSFQQPVNSVNSSVTVIGYDAAMDDMETCAMSKEATRVTSFKARDLVRSPSPLTILESFLIITPQTFKLPISSSSDRDVKSFDSAITCKLLAVGSPFFKQWEHPPLAVGTYTASGNSLLAMGMPLGTPSTGSGNLYCQWELSPGSGNTSLEVGKLH</sequence>
<evidence type="ECO:0000256" key="1">
    <source>
        <dbReference type="SAM" id="Phobius"/>
    </source>
</evidence>
<keyword evidence="1" id="KW-1133">Transmembrane helix</keyword>
<protein>
    <submittedName>
        <fullName evidence="2">Uncharacterized protein</fullName>
    </submittedName>
</protein>
<organism evidence="2">
    <name type="scientific">Tanacetum cinerariifolium</name>
    <name type="common">Dalmatian daisy</name>
    <name type="synonym">Chrysanthemum cinerariifolium</name>
    <dbReference type="NCBI Taxonomy" id="118510"/>
    <lineage>
        <taxon>Eukaryota</taxon>
        <taxon>Viridiplantae</taxon>
        <taxon>Streptophyta</taxon>
        <taxon>Embryophyta</taxon>
        <taxon>Tracheophyta</taxon>
        <taxon>Spermatophyta</taxon>
        <taxon>Magnoliopsida</taxon>
        <taxon>eudicotyledons</taxon>
        <taxon>Gunneridae</taxon>
        <taxon>Pentapetalae</taxon>
        <taxon>asterids</taxon>
        <taxon>campanulids</taxon>
        <taxon>Asterales</taxon>
        <taxon>Asteraceae</taxon>
        <taxon>Asteroideae</taxon>
        <taxon>Anthemideae</taxon>
        <taxon>Anthemidinae</taxon>
        <taxon>Tanacetum</taxon>
    </lineage>
</organism>
<evidence type="ECO:0000313" key="2">
    <source>
        <dbReference type="EMBL" id="GEY62026.1"/>
    </source>
</evidence>